<keyword evidence="1" id="KW-0175">Coiled coil</keyword>
<proteinExistence type="predicted"/>
<feature type="coiled-coil region" evidence="1">
    <location>
        <begin position="86"/>
        <end position="152"/>
    </location>
</feature>
<evidence type="ECO:0000256" key="1">
    <source>
        <dbReference type="SAM" id="Coils"/>
    </source>
</evidence>
<name>A0A6A4H117_9AGAR</name>
<gene>
    <name evidence="3" type="ORF">BT96DRAFT_945402</name>
</gene>
<evidence type="ECO:0000313" key="3">
    <source>
        <dbReference type="EMBL" id="KAE9391368.1"/>
    </source>
</evidence>
<dbReference type="EMBL" id="ML769626">
    <property type="protein sequence ID" value="KAE9391368.1"/>
    <property type="molecule type" value="Genomic_DNA"/>
</dbReference>
<evidence type="ECO:0000313" key="4">
    <source>
        <dbReference type="Proteomes" id="UP000799118"/>
    </source>
</evidence>
<dbReference type="AlphaFoldDB" id="A0A6A4H117"/>
<evidence type="ECO:0000256" key="2">
    <source>
        <dbReference type="SAM" id="MobiDB-lite"/>
    </source>
</evidence>
<accession>A0A6A4H117</accession>
<feature type="region of interest" description="Disordered" evidence="2">
    <location>
        <begin position="676"/>
        <end position="707"/>
    </location>
</feature>
<feature type="region of interest" description="Disordered" evidence="2">
    <location>
        <begin position="1"/>
        <end position="59"/>
    </location>
</feature>
<feature type="compositionally biased region" description="Basic residues" evidence="2">
    <location>
        <begin position="1"/>
        <end position="13"/>
    </location>
</feature>
<dbReference type="OrthoDB" id="3052721at2759"/>
<reference evidence="3" key="1">
    <citation type="journal article" date="2019" name="Environ. Microbiol.">
        <title>Fungal ecological strategies reflected in gene transcription - a case study of two litter decomposers.</title>
        <authorList>
            <person name="Barbi F."/>
            <person name="Kohler A."/>
            <person name="Barry K."/>
            <person name="Baskaran P."/>
            <person name="Daum C."/>
            <person name="Fauchery L."/>
            <person name="Ihrmark K."/>
            <person name="Kuo A."/>
            <person name="LaButti K."/>
            <person name="Lipzen A."/>
            <person name="Morin E."/>
            <person name="Grigoriev I.V."/>
            <person name="Henrissat B."/>
            <person name="Lindahl B."/>
            <person name="Martin F."/>
        </authorList>
    </citation>
    <scope>NUCLEOTIDE SEQUENCE</scope>
    <source>
        <strain evidence="3">JB14</strain>
    </source>
</reference>
<sequence>MSRLTNKAKRQRKTLQTAWDSKKISMDASGNDMDQDDTVEAADDDNNEDEDDDNDEGFKVSVMRAEMAEERAALFEKAYWNERKKWKRAKKSLQTVKERMAEAKAEWEEEKKIQKKSQREAEQEILRLMKKLEKADKKTSSLQGDKENLKTKSHTLEMRVSRAGIQKDCAVVKAVKKTKTEINNFDIKQKGIVTNTAHDLTRNLVKVGVKPSIFGEVVEKVCKAAGVEVKGSILHTTAHQGSYQRQSCHRSSNCGCDEELGSDHAEDQKKLASLIEALKCAWEHAGGPKVWATLSDEEHFEQNEDAYCAICRWLGQERFDALTEMEQHTIDLFVWTGCEIHKDHNTIQYSCKAMTSWWKDNKIEGPVKLMNKTNVEAARIGGAAGKNAAKVSVSGAIKLTSLAVRPSQLVPYLYEKKLGYLITFPDTSNNRFQTHAQAAETIILHLDLLKEFLLFICNKKANCTWTNLELNLWNGLNDLKTIHKLAVLAVYSQSVSVPYVEFIRSDPNLNALDLGPFHDSVVAHCKSIINNPNLLLGPDVLHKPATLKGERFQCPEVMYAVHRLTPTLPHLSPLVQAFFMGASEGWPRFMTKFAKASGLNPAEHRQAHQNTTNDLNESAFGIAHCNWRFVGNTSLLYHNAHVQLRMHEGLDEFIQSMDQKGQQFLRVEARERMAAGDEKESCRLQDKHNSEAVEKKRKRDAEVKEKEDSHRQILSSLDVIVNPGLIPPKITVVQIDLQLDWHHMFSPSCNLVPIKSKCGKHCAERLDTLWEAIQQFLESGKSVSECKESTVPPQKCRRCIKEAAVEVAVDDEGDDDEFEGC</sequence>
<protein>
    <submittedName>
        <fullName evidence="3">Uncharacterized protein</fullName>
    </submittedName>
</protein>
<feature type="compositionally biased region" description="Acidic residues" evidence="2">
    <location>
        <begin position="33"/>
        <end position="55"/>
    </location>
</feature>
<dbReference type="Proteomes" id="UP000799118">
    <property type="component" value="Unassembled WGS sequence"/>
</dbReference>
<organism evidence="3 4">
    <name type="scientific">Gymnopus androsaceus JB14</name>
    <dbReference type="NCBI Taxonomy" id="1447944"/>
    <lineage>
        <taxon>Eukaryota</taxon>
        <taxon>Fungi</taxon>
        <taxon>Dikarya</taxon>
        <taxon>Basidiomycota</taxon>
        <taxon>Agaricomycotina</taxon>
        <taxon>Agaricomycetes</taxon>
        <taxon>Agaricomycetidae</taxon>
        <taxon>Agaricales</taxon>
        <taxon>Marasmiineae</taxon>
        <taxon>Omphalotaceae</taxon>
        <taxon>Gymnopus</taxon>
    </lineage>
</organism>
<keyword evidence="4" id="KW-1185">Reference proteome</keyword>